<evidence type="ECO:0000313" key="2">
    <source>
        <dbReference type="EMBL" id="MDA0160647.1"/>
    </source>
</evidence>
<dbReference type="Proteomes" id="UP001149140">
    <property type="component" value="Unassembled WGS sequence"/>
</dbReference>
<keyword evidence="3" id="KW-1185">Reference proteome</keyword>
<feature type="domain" description="Helix-turn-helix" evidence="1">
    <location>
        <begin position="6"/>
        <end position="51"/>
    </location>
</feature>
<dbReference type="AlphaFoldDB" id="A0A9X3MQS2"/>
<protein>
    <submittedName>
        <fullName evidence="2">Helix-turn-helix domain-containing protein</fullName>
    </submittedName>
</protein>
<dbReference type="Pfam" id="PF12728">
    <property type="entry name" value="HTH_17"/>
    <property type="match status" value="1"/>
</dbReference>
<evidence type="ECO:0000259" key="1">
    <source>
        <dbReference type="Pfam" id="PF12728"/>
    </source>
</evidence>
<gene>
    <name evidence="2" type="ORF">OM076_10255</name>
</gene>
<comment type="caution">
    <text evidence="2">The sequence shown here is derived from an EMBL/GenBank/DDBJ whole genome shotgun (WGS) entry which is preliminary data.</text>
</comment>
<proteinExistence type="predicted"/>
<sequence length="228" mass="25757">MSLADYVTVNEAAQILGLSEREVRALASGHEIDAIKRGNMWWLHRRSIERRRRQPTSPGRPLSPTMTWTVLLLASGIGERAQELGPPYHRRRASRWLETHILANRAHALRQRARPESFHVHPSELNRLAARHDTMPTGASAANRVGVHGARNDIEIYAPMAHRAEIVRAHALDPGPGLALIRWILADELWTTIASSQAPIAATLLDLLEHDDPRLRREAIRHLKRLKP</sequence>
<reference evidence="2" key="1">
    <citation type="submission" date="2022-10" db="EMBL/GenBank/DDBJ databases">
        <title>The WGS of Solirubrobacter ginsenosidimutans DSM 21036.</title>
        <authorList>
            <person name="Jiang Z."/>
        </authorList>
    </citation>
    <scope>NUCLEOTIDE SEQUENCE</scope>
    <source>
        <strain evidence="2">DSM 21036</strain>
    </source>
</reference>
<dbReference type="InterPro" id="IPR041657">
    <property type="entry name" value="HTH_17"/>
</dbReference>
<dbReference type="EMBL" id="JAPDOD010000006">
    <property type="protein sequence ID" value="MDA0160647.1"/>
    <property type="molecule type" value="Genomic_DNA"/>
</dbReference>
<dbReference type="RefSeq" id="WP_270039599.1">
    <property type="nucleotide sequence ID" value="NZ_JAPDOD010000006.1"/>
</dbReference>
<accession>A0A9X3MQS2</accession>
<evidence type="ECO:0000313" key="3">
    <source>
        <dbReference type="Proteomes" id="UP001149140"/>
    </source>
</evidence>
<name>A0A9X3MQS2_9ACTN</name>
<organism evidence="2 3">
    <name type="scientific">Solirubrobacter ginsenosidimutans</name>
    <dbReference type="NCBI Taxonomy" id="490573"/>
    <lineage>
        <taxon>Bacteria</taxon>
        <taxon>Bacillati</taxon>
        <taxon>Actinomycetota</taxon>
        <taxon>Thermoleophilia</taxon>
        <taxon>Solirubrobacterales</taxon>
        <taxon>Solirubrobacteraceae</taxon>
        <taxon>Solirubrobacter</taxon>
    </lineage>
</organism>